<feature type="domain" description="O-antigen ligase-related" evidence="7">
    <location>
        <begin position="204"/>
        <end position="333"/>
    </location>
</feature>
<feature type="transmembrane region" description="Helical" evidence="6">
    <location>
        <begin position="198"/>
        <end position="214"/>
    </location>
</feature>
<evidence type="ECO:0000256" key="4">
    <source>
        <dbReference type="ARBA" id="ARBA00023136"/>
    </source>
</evidence>
<evidence type="ECO:0000313" key="8">
    <source>
        <dbReference type="EMBL" id="MCU5784376.1"/>
    </source>
</evidence>
<evidence type="ECO:0000256" key="1">
    <source>
        <dbReference type="ARBA" id="ARBA00004141"/>
    </source>
</evidence>
<comment type="subcellular location">
    <subcellularLocation>
        <location evidence="1">Membrane</location>
        <topology evidence="1">Multi-pass membrane protein</topology>
    </subcellularLocation>
</comment>
<feature type="region of interest" description="Disordered" evidence="5">
    <location>
        <begin position="404"/>
        <end position="423"/>
    </location>
</feature>
<feature type="transmembrane region" description="Helical" evidence="6">
    <location>
        <begin position="97"/>
        <end position="115"/>
    </location>
</feature>
<protein>
    <recommendedName>
        <fullName evidence="7">O-antigen ligase-related domain-containing protein</fullName>
    </recommendedName>
</protein>
<feature type="transmembrane region" description="Helical" evidence="6">
    <location>
        <begin position="220"/>
        <end position="235"/>
    </location>
</feature>
<evidence type="ECO:0000259" key="7">
    <source>
        <dbReference type="Pfam" id="PF04932"/>
    </source>
</evidence>
<keyword evidence="3 6" id="KW-1133">Transmembrane helix</keyword>
<gene>
    <name evidence="8" type="ORF">MA04_03676</name>
</gene>
<organism evidence="8 9">
    <name type="scientific">Alloalcanivorax balearicus MACL04</name>
    <dbReference type="NCBI Taxonomy" id="1177182"/>
    <lineage>
        <taxon>Bacteria</taxon>
        <taxon>Pseudomonadati</taxon>
        <taxon>Pseudomonadota</taxon>
        <taxon>Gammaproteobacteria</taxon>
        <taxon>Oceanospirillales</taxon>
        <taxon>Alcanivoracaceae</taxon>
        <taxon>Alloalcanivorax</taxon>
    </lineage>
</organism>
<feature type="transmembrane region" description="Helical" evidence="6">
    <location>
        <begin position="40"/>
        <end position="60"/>
    </location>
</feature>
<evidence type="ECO:0000256" key="3">
    <source>
        <dbReference type="ARBA" id="ARBA00022989"/>
    </source>
</evidence>
<accession>A0ABT2R3M9</accession>
<name>A0ABT2R3M9_9GAMM</name>
<dbReference type="PANTHER" id="PTHR37422">
    <property type="entry name" value="TEICHURONIC ACID BIOSYNTHESIS PROTEIN TUAE"/>
    <property type="match status" value="1"/>
</dbReference>
<feature type="transmembrane region" description="Helical" evidence="6">
    <location>
        <begin position="172"/>
        <end position="191"/>
    </location>
</feature>
<keyword evidence="4 6" id="KW-0472">Membrane</keyword>
<dbReference type="PANTHER" id="PTHR37422:SF13">
    <property type="entry name" value="LIPOPOLYSACCHARIDE BIOSYNTHESIS PROTEIN PA4999-RELATED"/>
    <property type="match status" value="1"/>
</dbReference>
<keyword evidence="2 6" id="KW-0812">Transmembrane</keyword>
<dbReference type="EMBL" id="ARXS01000030">
    <property type="protein sequence ID" value="MCU5784376.1"/>
    <property type="molecule type" value="Genomic_DNA"/>
</dbReference>
<dbReference type="Proteomes" id="UP001064106">
    <property type="component" value="Unassembled WGS sequence"/>
</dbReference>
<feature type="transmembrane region" description="Helical" evidence="6">
    <location>
        <begin position="12"/>
        <end position="34"/>
    </location>
</feature>
<dbReference type="InterPro" id="IPR007016">
    <property type="entry name" value="O-antigen_ligase-rel_domated"/>
</dbReference>
<proteinExistence type="predicted"/>
<reference evidence="8" key="1">
    <citation type="submission" date="2012-09" db="EMBL/GenBank/DDBJ databases">
        <title>Genome Sequence of alkane-degrading Bacterium Alcanivorax balearicus MACL04.</title>
        <authorList>
            <person name="Lai Q."/>
            <person name="Shao Z."/>
        </authorList>
    </citation>
    <scope>NUCLEOTIDE SEQUENCE</scope>
    <source>
        <strain evidence="8">MACL04</strain>
    </source>
</reference>
<evidence type="ECO:0000256" key="6">
    <source>
        <dbReference type="SAM" id="Phobius"/>
    </source>
</evidence>
<sequence>MTTQPSFRLSGSAAHLMVAWLTLSFFMFSGAVLLTPSLGTLGHALKPVFFLPALILLVRYYRRTPSDLFDGLNLALLAFFFLGLISLFWVSEPRWTRMTHAMLQIALLFLSCRVLGQHYRPLLAQALVLSAMLTAVVAGVVMVLFYRANPLMLPLYEVRTGLEGLIPNTNQLIATMTMMAPTFILAGALVAEQRSGRRILLTLGLAICALFLVALQRRTGLVALIGGGVALILLTRSKRIMLALVAVIIATSYFIITDANHYISRGDSERIAVWLSYLELAGHHPWFGHGLSDNIPTITPEQSPILPYAVFHPHNILLSLFYYLGAAGLVVFAVFFIILLRRLLISRAVFEHKNLVFLAPLAPGLITLMFDGEKVITPFWPNWNCFWIPLALAAATLARTASSSPESDASHAAPCGENGAAND</sequence>
<comment type="caution">
    <text evidence="8">The sequence shown here is derived from an EMBL/GenBank/DDBJ whole genome shotgun (WGS) entry which is preliminary data.</text>
</comment>
<feature type="transmembrane region" description="Helical" evidence="6">
    <location>
        <begin position="72"/>
        <end position="91"/>
    </location>
</feature>
<feature type="transmembrane region" description="Helical" evidence="6">
    <location>
        <begin position="240"/>
        <end position="256"/>
    </location>
</feature>
<dbReference type="Pfam" id="PF04932">
    <property type="entry name" value="Wzy_C"/>
    <property type="match status" value="1"/>
</dbReference>
<evidence type="ECO:0000313" key="9">
    <source>
        <dbReference type="Proteomes" id="UP001064106"/>
    </source>
</evidence>
<dbReference type="InterPro" id="IPR051533">
    <property type="entry name" value="WaaL-like"/>
</dbReference>
<keyword evidence="9" id="KW-1185">Reference proteome</keyword>
<evidence type="ECO:0000256" key="2">
    <source>
        <dbReference type="ARBA" id="ARBA00022692"/>
    </source>
</evidence>
<feature type="transmembrane region" description="Helical" evidence="6">
    <location>
        <begin position="122"/>
        <end position="146"/>
    </location>
</feature>
<feature type="transmembrane region" description="Helical" evidence="6">
    <location>
        <begin position="320"/>
        <end position="340"/>
    </location>
</feature>
<evidence type="ECO:0000256" key="5">
    <source>
        <dbReference type="SAM" id="MobiDB-lite"/>
    </source>
</evidence>